<sequence>MSAHLLSEGVGDLDRVWRRRVEAELADEDERLREHRDRAERLRIARSAAEELARRVPTLSYQGPFTLATLPAAQAALERWSRLPQGDTALADHLATRYDQVATAMTALRQEAETVLAGRQDAWAPLAVRLALWVEQEREVRRMEPSLKIAKAASEFVKRNATVLHNQALEPLADDARSIWGALK</sequence>
<accession>A0A927MNE4</accession>
<protein>
    <submittedName>
        <fullName evidence="2">Uncharacterized protein</fullName>
    </submittedName>
</protein>
<comment type="caution">
    <text evidence="2">The sequence shown here is derived from an EMBL/GenBank/DDBJ whole genome shotgun (WGS) entry which is preliminary data.</text>
</comment>
<dbReference type="EMBL" id="JADBEM010000001">
    <property type="protein sequence ID" value="MBE1603729.1"/>
    <property type="molecule type" value="Genomic_DNA"/>
</dbReference>
<gene>
    <name evidence="2" type="ORF">HEB94_000577</name>
</gene>
<proteinExistence type="predicted"/>
<evidence type="ECO:0000313" key="2">
    <source>
        <dbReference type="EMBL" id="MBE1603729.1"/>
    </source>
</evidence>
<evidence type="ECO:0000313" key="3">
    <source>
        <dbReference type="Proteomes" id="UP000638648"/>
    </source>
</evidence>
<feature type="coiled-coil region" evidence="1">
    <location>
        <begin position="18"/>
        <end position="52"/>
    </location>
</feature>
<keyword evidence="3" id="KW-1185">Reference proteome</keyword>
<dbReference type="RefSeq" id="WP_345483232.1">
    <property type="nucleotide sequence ID" value="NZ_BAABJL010000266.1"/>
</dbReference>
<dbReference type="Proteomes" id="UP000638648">
    <property type="component" value="Unassembled WGS sequence"/>
</dbReference>
<keyword evidence="1" id="KW-0175">Coiled coil</keyword>
<reference evidence="2" key="1">
    <citation type="submission" date="2020-10" db="EMBL/GenBank/DDBJ databases">
        <title>Sequencing the genomes of 1000 actinobacteria strains.</title>
        <authorList>
            <person name="Klenk H.-P."/>
        </authorList>
    </citation>
    <scope>NUCLEOTIDE SEQUENCE</scope>
    <source>
        <strain evidence="2">DSM 45354</strain>
    </source>
</reference>
<dbReference type="AlphaFoldDB" id="A0A927MNE4"/>
<evidence type="ECO:0000256" key="1">
    <source>
        <dbReference type="SAM" id="Coils"/>
    </source>
</evidence>
<name>A0A927MNE4_9ACTN</name>
<organism evidence="2 3">
    <name type="scientific">Actinopolymorpha pittospori</name>
    <dbReference type="NCBI Taxonomy" id="648752"/>
    <lineage>
        <taxon>Bacteria</taxon>
        <taxon>Bacillati</taxon>
        <taxon>Actinomycetota</taxon>
        <taxon>Actinomycetes</taxon>
        <taxon>Propionibacteriales</taxon>
        <taxon>Actinopolymorphaceae</taxon>
        <taxon>Actinopolymorpha</taxon>
    </lineage>
</organism>